<feature type="chain" id="PRO_5009183337" description="Secreted protein" evidence="2">
    <location>
        <begin position="34"/>
        <end position="720"/>
    </location>
</feature>
<organism evidence="3 4">
    <name type="scientific">Streptomyces agglomeratus</name>
    <dbReference type="NCBI Taxonomy" id="285458"/>
    <lineage>
        <taxon>Bacteria</taxon>
        <taxon>Bacillati</taxon>
        <taxon>Actinomycetota</taxon>
        <taxon>Actinomycetes</taxon>
        <taxon>Kitasatosporales</taxon>
        <taxon>Streptomycetaceae</taxon>
        <taxon>Streptomyces</taxon>
    </lineage>
</organism>
<dbReference type="OrthoDB" id="53191at2"/>
<evidence type="ECO:0008006" key="5">
    <source>
        <dbReference type="Google" id="ProtNLM"/>
    </source>
</evidence>
<feature type="region of interest" description="Disordered" evidence="1">
    <location>
        <begin position="438"/>
        <end position="470"/>
    </location>
</feature>
<proteinExistence type="predicted"/>
<accession>A0A1E5PG22</accession>
<gene>
    <name evidence="3" type="ORF">AS594_31405</name>
</gene>
<dbReference type="RefSeq" id="WP_069935601.1">
    <property type="nucleotide sequence ID" value="NZ_MEHJ01000001.1"/>
</dbReference>
<evidence type="ECO:0000313" key="3">
    <source>
        <dbReference type="EMBL" id="OEJ28324.1"/>
    </source>
</evidence>
<keyword evidence="2" id="KW-0732">Signal</keyword>
<sequence length="720" mass="76892">MHSRSRTVRWAARSTLSAALVLTLFAPANQAAAAPAPPRIDLRVLVVSDGGPATAAIAAELDGAGTPYTALDLTRPDRPRIDGGFLADTLDGRRRAKYQAVVLPNDNPFGAGSAEMAALVSYEKTFAVPQVDAYTYARPEVGLDHPANGGYSGSLDGVRAEVTAAGAAGPFGYLDGGIPFENNSSSVSESYGYAARPLPGADFTSYVEAPVPGTGQRGSLVGEYRHDGRRELVVGFVYNQYQQQFRLLARGIVDWMTQGVRLGASRNYFAVHVDDVFAADDRWDTELNCTPGDVDCAPGQGGEPDPIRMTAGDAQYAAEWSAARGFTLDMAYNGGGSELYKEEHGGTDPLAQRLTADRNTYRWINHTYNHPFLGCVQDVTVVPWVCAQNPDGSTRYVSRAEISTQIRENRAWGQRAGLPLETGELVTGEHSGLKILPQQPDDNPNLGPALADNGVTWLGSDNSRDRAQRKVGPALTVPRYPMNVFYNAGRTTEQIDEYNWIYTSRADGGSGVCESAPGTTCLDEPLDTVTGYADYIVPLEARIGLGHALANDPRPHFIHQSNLAEDRIAYPVLDRVLDDYAGLYAANTPLVNLRQQQIGAELRDRAAWNTAVKAGQVTAYRIGDTVTVRAPGGVRATATMPAGTRQSLLLGSQTFGSPYAGALSGWVSPALLQDRVTLTLPAGATAGAAAPDRAEPVADSAKRLPVPAGVRKRVPYGVTG</sequence>
<protein>
    <recommendedName>
        <fullName evidence="5">Secreted protein</fullName>
    </recommendedName>
</protein>
<evidence type="ECO:0000313" key="4">
    <source>
        <dbReference type="Proteomes" id="UP000095759"/>
    </source>
</evidence>
<comment type="caution">
    <text evidence="3">The sequence shown here is derived from an EMBL/GenBank/DDBJ whole genome shotgun (WGS) entry which is preliminary data.</text>
</comment>
<dbReference type="STRING" id="285458.BGM19_05330"/>
<feature type="signal peptide" evidence="2">
    <location>
        <begin position="1"/>
        <end position="33"/>
    </location>
</feature>
<dbReference type="AlphaFoldDB" id="A0A1E5PG22"/>
<evidence type="ECO:0000256" key="2">
    <source>
        <dbReference type="SAM" id="SignalP"/>
    </source>
</evidence>
<dbReference type="Proteomes" id="UP000095759">
    <property type="component" value="Unassembled WGS sequence"/>
</dbReference>
<evidence type="ECO:0000256" key="1">
    <source>
        <dbReference type="SAM" id="MobiDB-lite"/>
    </source>
</evidence>
<reference evidence="3 4" key="1">
    <citation type="submission" date="2016-08" db="EMBL/GenBank/DDBJ databases">
        <title>Complete genome sequence of Streptomyces agglomeratus strain 6-3-2, a novel anti-MRSA actinomycete isolated from Wuli of Tebit, China.</title>
        <authorList>
            <person name="Chen X."/>
        </authorList>
    </citation>
    <scope>NUCLEOTIDE SEQUENCE [LARGE SCALE GENOMIC DNA]</scope>
    <source>
        <strain evidence="3 4">6-3-2</strain>
    </source>
</reference>
<dbReference type="EMBL" id="MEHJ01000001">
    <property type="protein sequence ID" value="OEJ28324.1"/>
    <property type="molecule type" value="Genomic_DNA"/>
</dbReference>
<name>A0A1E5PG22_9ACTN</name>
<keyword evidence="4" id="KW-1185">Reference proteome</keyword>